<comment type="similarity">
    <text evidence="2">Belongs to the CorA metal ion transporter (MIT) (TC 1.A.35) family.</text>
</comment>
<dbReference type="RefSeq" id="WP_193736346.1">
    <property type="nucleotide sequence ID" value="NZ_CP063304.1"/>
</dbReference>
<evidence type="ECO:0000256" key="3">
    <source>
        <dbReference type="ARBA" id="ARBA00022692"/>
    </source>
</evidence>
<keyword evidence="3 6" id="KW-0812">Transmembrane</keyword>
<reference evidence="7 8" key="1">
    <citation type="submission" date="2020-10" db="EMBL/GenBank/DDBJ databases">
        <title>Blautia liquoris sp.nov., isolated from the mud in a fermentation cellar used for the production of Chinese strong-flavoured liquor.</title>
        <authorList>
            <person name="Lu L."/>
        </authorList>
    </citation>
    <scope>NUCLEOTIDE SEQUENCE [LARGE SCALE GENOMIC DNA]</scope>
    <source>
        <strain evidence="7 8">LZLJ-3</strain>
    </source>
</reference>
<dbReference type="CDD" id="cd12827">
    <property type="entry name" value="EcCorA_ZntB-like_u2"/>
    <property type="match status" value="1"/>
</dbReference>
<gene>
    <name evidence="7" type="ORF">INP51_03465</name>
</gene>
<dbReference type="EMBL" id="CP063304">
    <property type="protein sequence ID" value="QOV20026.1"/>
    <property type="molecule type" value="Genomic_DNA"/>
</dbReference>
<dbReference type="InterPro" id="IPR002523">
    <property type="entry name" value="MgTranspt_CorA/ZnTranspt_ZntB"/>
</dbReference>
<proteinExistence type="inferred from homology"/>
<dbReference type="Gene3D" id="1.20.58.340">
    <property type="entry name" value="Magnesium transport protein CorA, transmembrane region"/>
    <property type="match status" value="2"/>
</dbReference>
<keyword evidence="5 6" id="KW-0472">Membrane</keyword>
<evidence type="ECO:0000256" key="1">
    <source>
        <dbReference type="ARBA" id="ARBA00004141"/>
    </source>
</evidence>
<evidence type="ECO:0000256" key="5">
    <source>
        <dbReference type="ARBA" id="ARBA00023136"/>
    </source>
</evidence>
<keyword evidence="4 6" id="KW-1133">Transmembrane helix</keyword>
<dbReference type="GO" id="GO:0016020">
    <property type="term" value="C:membrane"/>
    <property type="evidence" value="ECO:0007669"/>
    <property type="project" value="UniProtKB-SubCell"/>
</dbReference>
<sequence>MIRIFKSEETRIKTLEAPEEGCWIALTNPSDNELSEVTRRYGIDQNDLRAPLDEEERSRIGIEDSYTLVLVDIPVIEERNNKDWYGTIPLSIIVCDKVIITVCLEDTPILTDFMKGKVKNFHTHMKTRFILQILYRNASMYLNYLRIIDKKSDMVEKNLHKSQRNKELIELLELEKSLVYFTTSLRSNEVVLEKLLKVDTIKKYPEDEDLLEDVIIENKQAIEMDNIYSGILSGMMDAFASVISNNQNIVMKALSVITIVMSIPTIIYSAYGMNMNVKGMPLAGNPHGFIIVIVVSVVLSLVVALWFSKKNMFR</sequence>
<dbReference type="InterPro" id="IPR045861">
    <property type="entry name" value="CorA_cytoplasmic_dom"/>
</dbReference>
<dbReference type="AlphaFoldDB" id="A0A7M2RI67"/>
<dbReference type="Gene3D" id="3.30.460.20">
    <property type="entry name" value="CorA soluble domain-like"/>
    <property type="match status" value="1"/>
</dbReference>
<dbReference type="SUPFAM" id="SSF144083">
    <property type="entry name" value="Magnesium transport protein CorA, transmembrane region"/>
    <property type="match status" value="1"/>
</dbReference>
<dbReference type="InterPro" id="IPR045863">
    <property type="entry name" value="CorA_TM1_TM2"/>
</dbReference>
<dbReference type="KEGG" id="bliq:INP51_03465"/>
<evidence type="ECO:0000313" key="8">
    <source>
        <dbReference type="Proteomes" id="UP000593601"/>
    </source>
</evidence>
<protein>
    <submittedName>
        <fullName evidence="7">Magnesium transporter CorA family protein</fullName>
    </submittedName>
</protein>
<dbReference type="PANTHER" id="PTHR47891:SF2">
    <property type="entry name" value="MAGNESIUM AND COBALT TRANSPORTER"/>
    <property type="match status" value="1"/>
</dbReference>
<dbReference type="SUPFAM" id="SSF143865">
    <property type="entry name" value="CorA soluble domain-like"/>
    <property type="match status" value="1"/>
</dbReference>
<dbReference type="Pfam" id="PF01544">
    <property type="entry name" value="CorA"/>
    <property type="match status" value="1"/>
</dbReference>
<feature type="transmembrane region" description="Helical" evidence="6">
    <location>
        <begin position="249"/>
        <end position="268"/>
    </location>
</feature>
<dbReference type="GO" id="GO:0046873">
    <property type="term" value="F:metal ion transmembrane transporter activity"/>
    <property type="evidence" value="ECO:0007669"/>
    <property type="project" value="InterPro"/>
</dbReference>
<dbReference type="Proteomes" id="UP000593601">
    <property type="component" value="Chromosome"/>
</dbReference>
<evidence type="ECO:0000256" key="6">
    <source>
        <dbReference type="SAM" id="Phobius"/>
    </source>
</evidence>
<dbReference type="PANTHER" id="PTHR47891">
    <property type="entry name" value="TRANSPORTER-RELATED"/>
    <property type="match status" value="1"/>
</dbReference>
<dbReference type="InterPro" id="IPR047199">
    <property type="entry name" value="CorA-like"/>
</dbReference>
<organism evidence="7 8">
    <name type="scientific">Blautia liquoris</name>
    <dbReference type="NCBI Taxonomy" id="2779518"/>
    <lineage>
        <taxon>Bacteria</taxon>
        <taxon>Bacillati</taxon>
        <taxon>Bacillota</taxon>
        <taxon>Clostridia</taxon>
        <taxon>Lachnospirales</taxon>
        <taxon>Lachnospiraceae</taxon>
        <taxon>Blautia</taxon>
    </lineage>
</organism>
<keyword evidence="8" id="KW-1185">Reference proteome</keyword>
<name>A0A7M2RI67_9FIRM</name>
<comment type="subcellular location">
    <subcellularLocation>
        <location evidence="1">Membrane</location>
        <topology evidence="1">Multi-pass membrane protein</topology>
    </subcellularLocation>
</comment>
<accession>A0A7M2RI67</accession>
<evidence type="ECO:0000313" key="7">
    <source>
        <dbReference type="EMBL" id="QOV20026.1"/>
    </source>
</evidence>
<feature type="transmembrane region" description="Helical" evidence="6">
    <location>
        <begin position="288"/>
        <end position="307"/>
    </location>
</feature>
<evidence type="ECO:0000256" key="4">
    <source>
        <dbReference type="ARBA" id="ARBA00022989"/>
    </source>
</evidence>
<evidence type="ECO:0000256" key="2">
    <source>
        <dbReference type="ARBA" id="ARBA00009765"/>
    </source>
</evidence>